<dbReference type="Proteomes" id="UP000237631">
    <property type="component" value="Unassembled WGS sequence"/>
</dbReference>
<dbReference type="EMBL" id="PNEN01001656">
    <property type="protein sequence ID" value="PPJ52819.1"/>
    <property type="molecule type" value="Genomic_DNA"/>
</dbReference>
<dbReference type="STRING" id="357750.A0A2S6BZC5"/>
<feature type="region of interest" description="Disordered" evidence="2">
    <location>
        <begin position="430"/>
        <end position="473"/>
    </location>
</feature>
<proteinExistence type="predicted"/>
<dbReference type="Pfam" id="PF06722">
    <property type="entry name" value="EryCIII-like_C"/>
    <property type="match status" value="1"/>
</dbReference>
<name>A0A2S6BZC5_9PEZI</name>
<evidence type="ECO:0000259" key="3">
    <source>
        <dbReference type="Pfam" id="PF06722"/>
    </source>
</evidence>
<evidence type="ECO:0000256" key="1">
    <source>
        <dbReference type="ARBA" id="ARBA00022679"/>
    </source>
</evidence>
<dbReference type="CDD" id="cd03784">
    <property type="entry name" value="GT1_Gtf-like"/>
    <property type="match status" value="1"/>
</dbReference>
<dbReference type="OrthoDB" id="3648554at2759"/>
<dbReference type="GO" id="GO:0016906">
    <property type="term" value="F:sterol 3-beta-glucosyltransferase activity"/>
    <property type="evidence" value="ECO:0007669"/>
    <property type="project" value="UniProtKB-ARBA"/>
</dbReference>
<reference evidence="5" key="1">
    <citation type="journal article" date="2017" name="bioRxiv">
        <title>Conservation of a gene cluster reveals novel cercosporin biosynthetic mechanisms and extends production to the genus Colletotrichum.</title>
        <authorList>
            <person name="de Jonge R."/>
            <person name="Ebert M.K."/>
            <person name="Huitt-Roehl C.R."/>
            <person name="Pal P."/>
            <person name="Suttle J.C."/>
            <person name="Spanner R.E."/>
            <person name="Neubauer J.D."/>
            <person name="Jurick W.M.II."/>
            <person name="Stott K.A."/>
            <person name="Secor G.A."/>
            <person name="Thomma B.P.H.J."/>
            <person name="Van de Peer Y."/>
            <person name="Townsend C.A."/>
            <person name="Bolton M.D."/>
        </authorList>
    </citation>
    <scope>NUCLEOTIDE SEQUENCE [LARGE SCALE GENOMIC DNA]</scope>
    <source>
        <strain evidence="5">CBS538.71</strain>
    </source>
</reference>
<dbReference type="FunFam" id="3.40.50.2000:FF:000009">
    <property type="entry name" value="Sterol 3-beta-glucosyltransferase UGT80A2"/>
    <property type="match status" value="1"/>
</dbReference>
<gene>
    <name evidence="4" type="ORF">CBER1_11297</name>
</gene>
<keyword evidence="5" id="KW-1185">Reference proteome</keyword>
<dbReference type="PANTHER" id="PTHR48050:SF27">
    <property type="entry name" value="GLUCOSYLTRANSFERASE, PUTATIVE (AFU_ORTHOLOGUE AFUA_7G04880)-RELATED"/>
    <property type="match status" value="1"/>
</dbReference>
<keyword evidence="1" id="KW-0808">Transferase</keyword>
<dbReference type="SUPFAM" id="SSF53756">
    <property type="entry name" value="UDP-Glycosyltransferase/glycogen phosphorylase"/>
    <property type="match status" value="1"/>
</dbReference>
<accession>A0A2S6BZC5</accession>
<dbReference type="InterPro" id="IPR002213">
    <property type="entry name" value="UDP_glucos_trans"/>
</dbReference>
<dbReference type="PANTHER" id="PTHR48050">
    <property type="entry name" value="STEROL 3-BETA-GLUCOSYLTRANSFERASE"/>
    <property type="match status" value="1"/>
</dbReference>
<dbReference type="Gene3D" id="3.40.50.2000">
    <property type="entry name" value="Glycogen Phosphorylase B"/>
    <property type="match status" value="1"/>
</dbReference>
<evidence type="ECO:0000313" key="4">
    <source>
        <dbReference type="EMBL" id="PPJ52819.1"/>
    </source>
</evidence>
<feature type="domain" description="Erythromycin biosynthesis protein CIII-like C-terminal" evidence="3">
    <location>
        <begin position="254"/>
        <end position="336"/>
    </location>
</feature>
<evidence type="ECO:0000313" key="5">
    <source>
        <dbReference type="Proteomes" id="UP000237631"/>
    </source>
</evidence>
<evidence type="ECO:0000256" key="2">
    <source>
        <dbReference type="SAM" id="MobiDB-lite"/>
    </source>
</evidence>
<organism evidence="4 5">
    <name type="scientific">Cercospora berteroae</name>
    <dbReference type="NCBI Taxonomy" id="357750"/>
    <lineage>
        <taxon>Eukaryota</taxon>
        <taxon>Fungi</taxon>
        <taxon>Dikarya</taxon>
        <taxon>Ascomycota</taxon>
        <taxon>Pezizomycotina</taxon>
        <taxon>Dothideomycetes</taxon>
        <taxon>Dothideomycetidae</taxon>
        <taxon>Mycosphaerellales</taxon>
        <taxon>Mycosphaerellaceae</taxon>
        <taxon>Cercospora</taxon>
    </lineage>
</organism>
<sequence length="659" mass="71143">MKRDRNISTTVYSPSRSIADNEQAISSTNTADKHNTIAIIKEELYRQRVIFAKNIADKPIANPKIKQKSEIGDLRALLNAENELEKRNIVEKRASDFAKLEFKLGLDVAIESFVNAARTYTKDGIKSAVDNHKREIAVAQLAIASNLSIPFTYCWSPALMAKPHDWPAHIDVSGFFFRDAPDYTPPDDLRAFIEAGPPPVYIGFGSIVLDDAAATSSLILEAVNTCGYRPIVSRGWSRLDGPVGKDVFWLEDCPHEWLFQHVFAVVHYGGAGTTACELRNARPTVIVPFFGDQPFWGNMVATAGAGPKPIPHKSLDAENLAAALRFCHEPATQTAVTKSPSRCDKKTASPASWRVKVNGRPKKASRLAAEILIECKCTEPKALKEYRTSPIIIEHRRRDPTTGLLSSIIGVGTDMIADAAGVVLEPAAEYRRGRSRSADPSGGRNGGNEGNAESADADSSASSVRTAAAGKKSSNQMAMAGSMALASGKSLGKIVPTFYRGAFVEMPLAITEGFRNTPRMWGDTPASYGQVRDWKSGSLVAAKSVTLGVRDGVRDLTTMPVRGAKEEGWLGGVKGLAKGSGNLASKTLSGSLGLVASPGQGIAKSIWASAHAGARVQVWESRRAEGMYVAQKASEEVKAKVQEVYDRAKAERKAAFFPW</sequence>
<dbReference type="InterPro" id="IPR050426">
    <property type="entry name" value="Glycosyltransferase_28"/>
</dbReference>
<dbReference type="AlphaFoldDB" id="A0A2S6BZC5"/>
<protein>
    <recommendedName>
        <fullName evidence="3">Erythromycin biosynthesis protein CIII-like C-terminal domain-containing protein</fullName>
    </recommendedName>
</protein>
<feature type="compositionally biased region" description="Low complexity" evidence="2">
    <location>
        <begin position="450"/>
        <end position="469"/>
    </location>
</feature>
<dbReference type="InterPro" id="IPR010610">
    <property type="entry name" value="EryCIII-like_C"/>
</dbReference>
<comment type="caution">
    <text evidence="4">The sequence shown here is derived from an EMBL/GenBank/DDBJ whole genome shotgun (WGS) entry which is preliminary data.</text>
</comment>